<feature type="binding site" evidence="12">
    <location>
        <position position="808"/>
    </location>
    <ligand>
        <name>[4Fe-4S] cluster</name>
        <dbReference type="ChEBI" id="CHEBI:49883"/>
        <label>3</label>
    </ligand>
</feature>
<feature type="domain" description="4Fe-4S ferredoxin-type" evidence="14">
    <location>
        <begin position="677"/>
        <end position="706"/>
    </location>
</feature>
<dbReference type="SUPFAM" id="SSF53323">
    <property type="entry name" value="Pyruvate-ferredoxin oxidoreductase, PFOR, domain III"/>
    <property type="match status" value="1"/>
</dbReference>
<feature type="binding site" evidence="12">
    <location>
        <position position="1066"/>
    </location>
    <ligand>
        <name>[4Fe-4S] cluster</name>
        <dbReference type="ChEBI" id="CHEBI:49883"/>
        <label>3</label>
    </ligand>
</feature>
<dbReference type="RefSeq" id="WP_066802749.1">
    <property type="nucleotide sequence ID" value="NZ_CP014206.1"/>
</dbReference>
<dbReference type="GO" id="GO:0030976">
    <property type="term" value="F:thiamine pyrophosphate binding"/>
    <property type="evidence" value="ECO:0007669"/>
    <property type="project" value="InterPro"/>
</dbReference>
<evidence type="ECO:0000313" key="15">
    <source>
        <dbReference type="EMBL" id="AMK11276.1"/>
    </source>
</evidence>
<evidence type="ECO:0000313" key="18">
    <source>
        <dbReference type="Proteomes" id="UP000295506"/>
    </source>
</evidence>
<evidence type="ECO:0000256" key="9">
    <source>
        <dbReference type="PIRNR" id="PIRNR000159"/>
    </source>
</evidence>
<feature type="binding site" evidence="10">
    <location>
        <position position="63"/>
    </location>
    <ligand>
        <name>thiamine diphosphate</name>
        <dbReference type="ChEBI" id="CHEBI:58937"/>
    </ligand>
</feature>
<keyword evidence="5 9" id="KW-0249">Electron transport</keyword>
<evidence type="ECO:0000256" key="1">
    <source>
        <dbReference type="ARBA" id="ARBA00009032"/>
    </source>
</evidence>
<dbReference type="FunFam" id="3.40.50.970:FF:000041">
    <property type="entry name" value="Pyruvate:ferredoxin (Flavodoxin) oxidoreductase"/>
    <property type="match status" value="1"/>
</dbReference>
<keyword evidence="8 12" id="KW-0411">Iron-sulfur</keyword>
<dbReference type="Pfam" id="PF10371">
    <property type="entry name" value="EKR"/>
    <property type="match status" value="1"/>
</dbReference>
<dbReference type="InterPro" id="IPR029061">
    <property type="entry name" value="THDP-binding"/>
</dbReference>
<name>A0A126QNC1_9BACT</name>
<dbReference type="InterPro" id="IPR019456">
    <property type="entry name" value="Pyrv-flavodox_OxRtase_EKR"/>
</dbReference>
<dbReference type="GO" id="GO:0051539">
    <property type="term" value="F:4 iron, 4 sulfur cluster binding"/>
    <property type="evidence" value="ECO:0007669"/>
    <property type="project" value="UniProtKB-KW"/>
</dbReference>
<dbReference type="InterPro" id="IPR011766">
    <property type="entry name" value="TPP_enzyme_TPP-bd"/>
</dbReference>
<dbReference type="PROSITE" id="PS51379">
    <property type="entry name" value="4FE4S_FER_2"/>
    <property type="match status" value="2"/>
</dbReference>
<evidence type="ECO:0000256" key="12">
    <source>
        <dbReference type="PIRSR" id="PIRSR000159-50"/>
    </source>
</evidence>
<dbReference type="FunFam" id="3.30.70.20:FF:000022">
    <property type="entry name" value="Pyruvate:ferredoxin (Flavodoxin) oxidoreductase"/>
    <property type="match status" value="1"/>
</dbReference>
<dbReference type="SUPFAM" id="SSF52922">
    <property type="entry name" value="TK C-terminal domain-like"/>
    <property type="match status" value="1"/>
</dbReference>
<dbReference type="Pfam" id="PF01855">
    <property type="entry name" value="POR_N"/>
    <property type="match status" value="1"/>
</dbReference>
<feature type="binding site" evidence="10">
    <location>
        <begin position="986"/>
        <end position="991"/>
    </location>
    <ligand>
        <name>thiamine diphosphate</name>
        <dbReference type="ChEBI" id="CHEBI:58937"/>
    </ligand>
</feature>
<reference evidence="15 17" key="1">
    <citation type="journal article" date="2016" name="Front. Microbiol.">
        <title>Genome Sequence of the Piezophilic, Mesophilic Sulfate-Reducing Bacterium Desulfovibrio indicus J2T.</title>
        <authorList>
            <person name="Cao J."/>
            <person name="Maignien L."/>
            <person name="Shao Z."/>
            <person name="Alain K."/>
            <person name="Jebbar M."/>
        </authorList>
    </citation>
    <scope>NUCLEOTIDE SEQUENCE [LARGE SCALE GENOMIC DNA]</scope>
    <source>
        <strain evidence="15 17">J2</strain>
    </source>
</reference>
<dbReference type="SUPFAM" id="SSF52518">
    <property type="entry name" value="Thiamin diphosphate-binding fold (THDP-binding)"/>
    <property type="match status" value="2"/>
</dbReference>
<feature type="binding site" evidence="10">
    <location>
        <position position="836"/>
    </location>
    <ligand>
        <name>thiamine diphosphate</name>
        <dbReference type="ChEBI" id="CHEBI:58937"/>
    </ligand>
</feature>
<dbReference type="EMBL" id="SOBK01000015">
    <property type="protein sequence ID" value="TDT85577.1"/>
    <property type="molecule type" value="Genomic_DNA"/>
</dbReference>
<feature type="binding site" evidence="10">
    <location>
        <begin position="957"/>
        <end position="960"/>
    </location>
    <ligand>
        <name>thiamine diphosphate</name>
        <dbReference type="ChEBI" id="CHEBI:58937"/>
    </ligand>
</feature>
<dbReference type="Proteomes" id="UP000055611">
    <property type="component" value="Chromosome"/>
</dbReference>
<gene>
    <name evidence="15" type="ORF">AWY79_09175</name>
    <name evidence="16" type="ORF">EDC59_11555</name>
</gene>
<keyword evidence="4 12" id="KW-0479">Metal-binding</keyword>
<organism evidence="16 18">
    <name type="scientific">Pseudodesulfovibrio indicus</name>
    <dbReference type="NCBI Taxonomy" id="1716143"/>
    <lineage>
        <taxon>Bacteria</taxon>
        <taxon>Pseudomonadati</taxon>
        <taxon>Thermodesulfobacteriota</taxon>
        <taxon>Desulfovibrionia</taxon>
        <taxon>Desulfovibrionales</taxon>
        <taxon>Desulfovibrionaceae</taxon>
    </lineage>
</organism>
<dbReference type="Gene3D" id="4.10.780.10">
    <property type="entry name" value="Pyruvate-flavodoxin oxidoreductase, EKR domain"/>
    <property type="match status" value="1"/>
</dbReference>
<feature type="binding site" evidence="12">
    <location>
        <position position="686"/>
    </location>
    <ligand>
        <name>[4Fe-4S] cluster</name>
        <dbReference type="ChEBI" id="CHEBI:49883"/>
        <label>1</label>
    </ligand>
</feature>
<feature type="site" description="Important for catalytic activity" evidence="11">
    <location>
        <position position="30"/>
    </location>
</feature>
<comment type="cofactor">
    <cofactor evidence="12">
        <name>[4Fe-4S] cluster</name>
        <dbReference type="ChEBI" id="CHEBI:49883"/>
    </cofactor>
    <text evidence="12">Binds 3 [4Fe-4S] clusters per subunit.</text>
</comment>
<dbReference type="Gene3D" id="3.40.50.970">
    <property type="match status" value="2"/>
</dbReference>
<keyword evidence="16" id="KW-0670">Pyruvate</keyword>
<comment type="similarity">
    <text evidence="1 9">Belongs to the pyruvate:ferredoxin/flavodoxin oxidoreductase family.</text>
</comment>
<feature type="binding site" evidence="12">
    <location>
        <position position="692"/>
    </location>
    <ligand>
        <name>[4Fe-4S] cluster</name>
        <dbReference type="ChEBI" id="CHEBI:49883"/>
        <label>1</label>
    </ligand>
</feature>
<dbReference type="CDD" id="cd03377">
    <property type="entry name" value="TPP_PFOR_PNO"/>
    <property type="match status" value="1"/>
</dbReference>
<dbReference type="InterPro" id="IPR002869">
    <property type="entry name" value="Pyrv_flavodox_OxRed_cen"/>
</dbReference>
<dbReference type="GO" id="GO:0006979">
    <property type="term" value="P:response to oxidative stress"/>
    <property type="evidence" value="ECO:0007669"/>
    <property type="project" value="TreeGrafter"/>
</dbReference>
<dbReference type="Pfam" id="PF17147">
    <property type="entry name" value="PFOR_II"/>
    <property type="match status" value="1"/>
</dbReference>
<feature type="binding site" evidence="10">
    <location>
        <position position="813"/>
    </location>
    <ligand>
        <name>thiamine diphosphate</name>
        <dbReference type="ChEBI" id="CHEBI:58937"/>
    </ligand>
</feature>
<dbReference type="InterPro" id="IPR019752">
    <property type="entry name" value="Pyrv/ketoisovalerate_OxRed_cat"/>
</dbReference>
<dbReference type="Proteomes" id="UP000295506">
    <property type="component" value="Unassembled WGS sequence"/>
</dbReference>
<dbReference type="SMART" id="SM00890">
    <property type="entry name" value="EKR"/>
    <property type="match status" value="1"/>
</dbReference>
<evidence type="ECO:0000313" key="16">
    <source>
        <dbReference type="EMBL" id="TDT85577.1"/>
    </source>
</evidence>
<keyword evidence="3 12" id="KW-0004">4Fe-4S</keyword>
<dbReference type="KEGG" id="dej:AWY79_09175"/>
<dbReference type="InterPro" id="IPR017900">
    <property type="entry name" value="4Fe4S_Fe_S_CS"/>
</dbReference>
<dbReference type="FunFam" id="3.40.920.10:FF:000001">
    <property type="entry name" value="Pyruvate:ferredoxin (Flavodoxin) oxidoreductase"/>
    <property type="match status" value="1"/>
</dbReference>
<dbReference type="Gene3D" id="3.40.920.10">
    <property type="entry name" value="Pyruvate-ferredoxin oxidoreductase, PFOR, domain III"/>
    <property type="match status" value="1"/>
</dbReference>
<evidence type="ECO:0000256" key="6">
    <source>
        <dbReference type="ARBA" id="ARBA00023002"/>
    </source>
</evidence>
<dbReference type="Pfam" id="PF01558">
    <property type="entry name" value="POR"/>
    <property type="match status" value="1"/>
</dbReference>
<feature type="site" description="Important for catalytic activity" evidence="11">
    <location>
        <position position="63"/>
    </location>
</feature>
<dbReference type="NCBIfam" id="TIGR02176">
    <property type="entry name" value="pyruv_ox_red"/>
    <property type="match status" value="1"/>
</dbReference>
<feature type="binding site" evidence="10">
    <location>
        <position position="113"/>
    </location>
    <ligand>
        <name>pyruvate</name>
        <dbReference type="ChEBI" id="CHEBI:15361"/>
    </ligand>
</feature>
<protein>
    <recommendedName>
        <fullName evidence="9">Pyruvate:ferredoxin oxidoreductase</fullName>
        <ecNumber evidence="9">1.2.7.1</ecNumber>
    </recommendedName>
    <alternativeName>
        <fullName evidence="9">Pyruvate synthase</fullName>
    </alternativeName>
</protein>
<feature type="binding site" evidence="12">
    <location>
        <position position="748"/>
    </location>
    <ligand>
        <name>[4Fe-4S] cluster</name>
        <dbReference type="ChEBI" id="CHEBI:49883"/>
        <label>2</label>
    </ligand>
</feature>
<feature type="region of interest" description="Disordered" evidence="13">
    <location>
        <begin position="1172"/>
        <end position="1196"/>
    </location>
</feature>
<dbReference type="Pfam" id="PF13484">
    <property type="entry name" value="Fer4_16"/>
    <property type="match status" value="1"/>
</dbReference>
<dbReference type="EC" id="1.2.7.1" evidence="9"/>
<dbReference type="Gene3D" id="3.30.70.20">
    <property type="match status" value="1"/>
</dbReference>
<sequence>MSKMKTMDGNTAAAWVAYAMSETAAIYPITPSSTMGEIADEWAAQGRKNIFGQTLEVRQLQSEAGAAGAVHGGLAGGALTTTFTASQGLLLMIPNMYKIAGELLPCVFHVSARAIAAHALSIFGDHQDVMACRQTGFAMLASASVQEVMDLALVSHLATVEASVPFVSFFDGFRTSHEIQKIEVIDYEDMKPLLNTEKVAAFRKRAMNPEHPDVRGTAQNPDIYFQGREASNSYYDAIPAIVEEYMDKVSALTGRSYKPFDYVGAADAERVVIAMGSACETLEEVVNHLVAEGEKVGLIKVRLYRPFSAKHFLAVLPETAKAVSVLDRTKEPGALGDPLFQDVCTVFLEKGNGPVVTAGRYGLGSKEFTPAMAKAVYDNLAASAPKTRFTVGIEDDVTQASLVTAETLDTTPEGTVQCKFWGLGSDGTVGANKQAIKIIGDNTDMYAQGYFAYDSKKSGGITISHLRFGHSPIQSTYLVAAADYVACHNPSYVHLYDVLEGIKDGGSFVLNCAWTAEQMEQELPASMRRTIARKKLNFYTIDAVKIAGEVGLGGRINMVMQTAFFKLADVIPFEQAVALLKEGIDKAYGKKGPKIVEMNCAAVDKAPAALVKVEVPASWAELADDGAVNADEPDYVKNVMRPVLAQKGDSLPVSAFSVDGTMPLSTSRFEKRGVAINVPEWIVDNCIQCNQCAFVCPHSALRPVLADDAEMQNAPAAFATQEAKGKDVKGLKYRLQVNTLDCLGCGNCADICPAKEKALVMKPIATQTSEQVPNFDFSETVSYKDAFKRESVKGSQFKQSLMEFSGACSGCGETPYVKVLTQLFGERMIIANATGCSSIWGASAPSTPYCTNAEGFGPAWGNSLFEDAAEFGFGIEMGVNNRRKTLVAKCEEALSSATGDVKAALEGWLAAKDEAEGSAVAGATLKSALEGASDPLLQEIAAGSDLFTKKSVWIFGGDGWAYDIGFGGLDHVIASGKDVNILVMDTEVYSNTGGQSSKATPLGSIAKFAAAGKGTGKKDLGRIAMTYGYVYVASVAMGADKQQMIKAFKEAEAYNGPSLIICYAPCINQGIKKGMGKTQLEQKLAVDSGYWPLYRYNPELADEGKNPFTLESKAPDGSLQEFLSGENRYAMLERFHPELSKAFRAKIEKDYADRYAIYTHLAEADYSKAEAGAPQACETGVSAEAPGSGEPCDDGR</sequence>
<feature type="site" description="Important for catalytic activity" evidence="11">
    <location>
        <position position="113"/>
    </location>
</feature>
<feature type="binding site" evidence="12">
    <location>
        <position position="696"/>
    </location>
    <ligand>
        <name>[4Fe-4S] cluster</name>
        <dbReference type="ChEBI" id="CHEBI:49883"/>
        <label>2</label>
    </ligand>
</feature>
<dbReference type="InterPro" id="IPR033412">
    <property type="entry name" value="PFOR_II"/>
</dbReference>
<proteinExistence type="inferred from homology"/>
<evidence type="ECO:0000256" key="11">
    <source>
        <dbReference type="PIRSR" id="PIRSR000159-2"/>
    </source>
</evidence>
<dbReference type="PANTHER" id="PTHR32154:SF0">
    <property type="entry name" value="PYRUVATE-FLAVODOXIN OXIDOREDUCTASE-RELATED"/>
    <property type="match status" value="1"/>
</dbReference>
<feature type="binding site" evidence="12">
    <location>
        <position position="742"/>
    </location>
    <ligand>
        <name>[4Fe-4S] cluster</name>
        <dbReference type="ChEBI" id="CHEBI:49883"/>
        <label>2</label>
    </ligand>
</feature>
<feature type="domain" description="4Fe-4S ferredoxin-type" evidence="14">
    <location>
        <begin position="733"/>
        <end position="764"/>
    </location>
</feature>
<dbReference type="OrthoDB" id="9794954at2"/>
<dbReference type="FunFam" id="3.40.50.970:FF:000012">
    <property type="entry name" value="Pyruvate:ferredoxin (Flavodoxin) oxidoreductase"/>
    <property type="match status" value="1"/>
</dbReference>
<dbReference type="InterPro" id="IPR017896">
    <property type="entry name" value="4Fe4S_Fe-S-bd"/>
</dbReference>
<dbReference type="PANTHER" id="PTHR32154">
    <property type="entry name" value="PYRUVATE-FLAVODOXIN OXIDOREDUCTASE-RELATED"/>
    <property type="match status" value="1"/>
</dbReference>
<feature type="binding site" evidence="12">
    <location>
        <position position="745"/>
    </location>
    <ligand>
        <name>[4Fe-4S] cluster</name>
        <dbReference type="ChEBI" id="CHEBI:49883"/>
        <label>2</label>
    </ligand>
</feature>
<feature type="binding site" evidence="12">
    <location>
        <position position="811"/>
    </location>
    <ligand>
        <name>[4Fe-4S] cluster</name>
        <dbReference type="ChEBI" id="CHEBI:49883"/>
        <label>3</label>
    </ligand>
</feature>
<evidence type="ECO:0000256" key="10">
    <source>
        <dbReference type="PIRSR" id="PIRSR000159-1"/>
    </source>
</evidence>
<dbReference type="Pfam" id="PF02775">
    <property type="entry name" value="TPP_enzyme_C"/>
    <property type="match status" value="1"/>
</dbReference>
<evidence type="ECO:0000256" key="8">
    <source>
        <dbReference type="ARBA" id="ARBA00023014"/>
    </source>
</evidence>
<dbReference type="SUPFAM" id="SSF54862">
    <property type="entry name" value="4Fe-4S ferredoxins"/>
    <property type="match status" value="1"/>
</dbReference>
<evidence type="ECO:0000256" key="2">
    <source>
        <dbReference type="ARBA" id="ARBA00022448"/>
    </source>
</evidence>
<dbReference type="Gene3D" id="3.40.50.920">
    <property type="match status" value="1"/>
</dbReference>
<feature type="binding site" evidence="10">
    <location>
        <position position="30"/>
    </location>
    <ligand>
        <name>pyruvate</name>
        <dbReference type="ChEBI" id="CHEBI:15361"/>
    </ligand>
</feature>
<feature type="binding site" evidence="12">
    <location>
        <position position="752"/>
    </location>
    <ligand>
        <name>[4Fe-4S] cluster</name>
        <dbReference type="ChEBI" id="CHEBI:49883"/>
        <label>1</label>
    </ligand>
</feature>
<dbReference type="InterPro" id="IPR037112">
    <property type="entry name" value="Pyrv-flavodox_OxR_EKR_sf"/>
</dbReference>
<dbReference type="PIRSF" id="PIRSF000159">
    <property type="entry name" value="NifJ"/>
    <property type="match status" value="1"/>
</dbReference>
<evidence type="ECO:0000259" key="14">
    <source>
        <dbReference type="PROSITE" id="PS51379"/>
    </source>
</evidence>
<dbReference type="FunFam" id="3.40.50.920:FF:000007">
    <property type="entry name" value="Pyruvate:ferredoxin (Flavodoxin) oxidoreductase"/>
    <property type="match status" value="1"/>
</dbReference>
<dbReference type="InterPro" id="IPR050722">
    <property type="entry name" value="Pyruvate:ferred/Flavod_OxRd"/>
</dbReference>
<reference evidence="16 18" key="2">
    <citation type="submission" date="2019-03" db="EMBL/GenBank/DDBJ databases">
        <title>Genomic Encyclopedia of Type Strains, Phase IV (KMG-IV): sequencing the most valuable type-strain genomes for metagenomic binning, comparative biology and taxonomic classification.</title>
        <authorList>
            <person name="Goeker M."/>
        </authorList>
    </citation>
    <scope>NUCLEOTIDE SEQUENCE [LARGE SCALE GENOMIC DNA]</scope>
    <source>
        <strain evidence="16 18">DSM 101483</strain>
    </source>
</reference>
<feature type="site" description="Important for catalytic activity" evidence="11">
    <location>
        <position position="991"/>
    </location>
</feature>
<dbReference type="GO" id="GO:0019164">
    <property type="term" value="F:pyruvate synthase activity"/>
    <property type="evidence" value="ECO:0007669"/>
    <property type="project" value="UniProtKB-EC"/>
</dbReference>
<keyword evidence="7 12" id="KW-0408">Iron</keyword>
<dbReference type="InterPro" id="IPR009014">
    <property type="entry name" value="Transketo_C/PFOR_II"/>
</dbReference>
<dbReference type="AlphaFoldDB" id="A0A126QNC1"/>
<keyword evidence="17" id="KW-1185">Reference proteome</keyword>
<dbReference type="EMBL" id="CP014206">
    <property type="protein sequence ID" value="AMK11276.1"/>
    <property type="molecule type" value="Genomic_DNA"/>
</dbReference>
<keyword evidence="2 9" id="KW-0813">Transport</keyword>
<dbReference type="PROSITE" id="PS00198">
    <property type="entry name" value="4FE4S_FER_1"/>
    <property type="match status" value="1"/>
</dbReference>
<dbReference type="InterPro" id="IPR002880">
    <property type="entry name" value="Pyrv_Fd/Flavodoxin_OxRdtase_N"/>
</dbReference>
<evidence type="ECO:0000256" key="13">
    <source>
        <dbReference type="SAM" id="MobiDB-lite"/>
    </source>
</evidence>
<evidence type="ECO:0000256" key="5">
    <source>
        <dbReference type="ARBA" id="ARBA00022982"/>
    </source>
</evidence>
<feature type="binding site" evidence="12">
    <location>
        <position position="836"/>
    </location>
    <ligand>
        <name>[4Fe-4S] cluster</name>
        <dbReference type="ChEBI" id="CHEBI:49883"/>
        <label>3</label>
    </ligand>
</feature>
<dbReference type="GO" id="GO:0005506">
    <property type="term" value="F:iron ion binding"/>
    <property type="evidence" value="ECO:0007669"/>
    <property type="project" value="InterPro"/>
</dbReference>
<evidence type="ECO:0000256" key="3">
    <source>
        <dbReference type="ARBA" id="ARBA00022485"/>
    </source>
</evidence>
<dbReference type="InterPro" id="IPR011895">
    <property type="entry name" value="Pyrv_flavodox_OxRed"/>
</dbReference>
<evidence type="ECO:0000256" key="4">
    <source>
        <dbReference type="ARBA" id="ARBA00022723"/>
    </source>
</evidence>
<feature type="binding site" evidence="12">
    <location>
        <position position="689"/>
    </location>
    <ligand>
        <name>[4Fe-4S] cluster</name>
        <dbReference type="ChEBI" id="CHEBI:49883"/>
        <label>1</label>
    </ligand>
</feature>
<dbReference type="CDD" id="cd07034">
    <property type="entry name" value="TPP_PYR_PFOR_IOR-alpha_like"/>
    <property type="match status" value="1"/>
</dbReference>
<accession>A0A126QNC1</accession>
<dbReference type="GO" id="GO:0022900">
    <property type="term" value="P:electron transport chain"/>
    <property type="evidence" value="ECO:0007669"/>
    <property type="project" value="InterPro"/>
</dbReference>
<comment type="catalytic activity">
    <reaction evidence="9">
        <text>2 oxidized [2Fe-2S]-[ferredoxin] + pyruvate + CoA = 2 reduced [2Fe-2S]-[ferredoxin] + acetyl-CoA + CO2 + H(+)</text>
        <dbReference type="Rhea" id="RHEA:12765"/>
        <dbReference type="Rhea" id="RHEA-COMP:10000"/>
        <dbReference type="Rhea" id="RHEA-COMP:10001"/>
        <dbReference type="ChEBI" id="CHEBI:15361"/>
        <dbReference type="ChEBI" id="CHEBI:15378"/>
        <dbReference type="ChEBI" id="CHEBI:16526"/>
        <dbReference type="ChEBI" id="CHEBI:33737"/>
        <dbReference type="ChEBI" id="CHEBI:33738"/>
        <dbReference type="ChEBI" id="CHEBI:57287"/>
        <dbReference type="ChEBI" id="CHEBI:57288"/>
        <dbReference type="EC" id="1.2.7.1"/>
    </reaction>
</comment>
<evidence type="ECO:0000313" key="17">
    <source>
        <dbReference type="Proteomes" id="UP000055611"/>
    </source>
</evidence>
<keyword evidence="6 9" id="KW-0560">Oxidoreductase</keyword>
<evidence type="ECO:0000256" key="7">
    <source>
        <dbReference type="ARBA" id="ARBA00023004"/>
    </source>
</evidence>